<dbReference type="EMBL" id="BAAAES010000011">
    <property type="protein sequence ID" value="GAA0675165.1"/>
    <property type="molecule type" value="Genomic_DNA"/>
</dbReference>
<dbReference type="SUPFAM" id="SSF55073">
    <property type="entry name" value="Nucleotide cyclase"/>
    <property type="match status" value="1"/>
</dbReference>
<accession>A0ABN1HZ72</accession>
<gene>
    <name evidence="1" type="ORF">GCM10009102_29180</name>
</gene>
<evidence type="ECO:0000313" key="2">
    <source>
        <dbReference type="Proteomes" id="UP001500238"/>
    </source>
</evidence>
<comment type="caution">
    <text evidence="1">The sequence shown here is derived from an EMBL/GenBank/DDBJ whole genome shotgun (WGS) entry which is preliminary data.</text>
</comment>
<evidence type="ECO:0000313" key="1">
    <source>
        <dbReference type="EMBL" id="GAA0675165.1"/>
    </source>
</evidence>
<dbReference type="RefSeq" id="WP_163956672.1">
    <property type="nucleotide sequence ID" value="NZ_BAAAES010000011.1"/>
</dbReference>
<name>A0ABN1HZ72_9SPHN</name>
<keyword evidence="2" id="KW-1185">Reference proteome</keyword>
<evidence type="ECO:0008006" key="3">
    <source>
        <dbReference type="Google" id="ProtNLM"/>
    </source>
</evidence>
<dbReference type="Gene3D" id="3.30.70.1230">
    <property type="entry name" value="Nucleotide cyclase"/>
    <property type="match status" value="1"/>
</dbReference>
<protein>
    <recommendedName>
        <fullName evidence="3">MarR family transcriptional regulator</fullName>
    </recommendedName>
</protein>
<organism evidence="1 2">
    <name type="scientific">Sphingomonas insulae</name>
    <dbReference type="NCBI Taxonomy" id="424800"/>
    <lineage>
        <taxon>Bacteria</taxon>
        <taxon>Pseudomonadati</taxon>
        <taxon>Pseudomonadota</taxon>
        <taxon>Alphaproteobacteria</taxon>
        <taxon>Sphingomonadales</taxon>
        <taxon>Sphingomonadaceae</taxon>
        <taxon>Sphingomonas</taxon>
    </lineage>
</organism>
<dbReference type="InterPro" id="IPR029787">
    <property type="entry name" value="Nucleotide_cyclase"/>
</dbReference>
<sequence length="226" mass="24912">MSKVYTVLTGDLVGSTELSTEVLVRARDALLQAAADVGAWEADLVKGEAEFFRGDSWQLLLTKPRYFLRVALYLRAALRRERKGLDTRIGVGFGDVERIDAHRISLSVGDAFTRSGRELDRMGDAVGVAVALPDKTGDKLGWIQPMTTLCSVAMNHWSERQADIATRMLVPDGPRQADVASALEVTRQMVSKTLVAIEFSAIESALEWVEGAGWEKSLRMAKVRFV</sequence>
<dbReference type="Proteomes" id="UP001500238">
    <property type="component" value="Unassembled WGS sequence"/>
</dbReference>
<reference evidence="1 2" key="1">
    <citation type="journal article" date="2019" name="Int. J. Syst. Evol. Microbiol.">
        <title>The Global Catalogue of Microorganisms (GCM) 10K type strain sequencing project: providing services to taxonomists for standard genome sequencing and annotation.</title>
        <authorList>
            <consortium name="The Broad Institute Genomics Platform"/>
            <consortium name="The Broad Institute Genome Sequencing Center for Infectious Disease"/>
            <person name="Wu L."/>
            <person name="Ma J."/>
        </authorList>
    </citation>
    <scope>NUCLEOTIDE SEQUENCE [LARGE SCALE GENOMIC DNA]</scope>
    <source>
        <strain evidence="1 2">JCM 14603</strain>
    </source>
</reference>
<proteinExistence type="predicted"/>